<reference evidence="2" key="2">
    <citation type="submission" date="2021-01" db="UniProtKB">
        <authorList>
            <consortium name="EnsemblPlants"/>
        </authorList>
    </citation>
    <scope>IDENTIFICATION</scope>
</reference>
<dbReference type="EnsemblPlants" id="QL11p042844:mrna">
    <property type="protein sequence ID" value="QL11p042844:mrna"/>
    <property type="gene ID" value="QL11p042844"/>
</dbReference>
<name>A0A7N2MYE4_QUELO</name>
<keyword evidence="3" id="KW-1185">Reference proteome</keyword>
<dbReference type="InterPro" id="IPR032675">
    <property type="entry name" value="LRR_dom_sf"/>
</dbReference>
<dbReference type="EMBL" id="LRBV02000011">
    <property type="status" value="NOT_ANNOTATED_CDS"/>
    <property type="molecule type" value="Genomic_DNA"/>
</dbReference>
<dbReference type="InParanoid" id="A0A7N2MYE4"/>
<evidence type="ECO:0000313" key="2">
    <source>
        <dbReference type="EnsemblPlants" id="QL11p042844:mrna"/>
    </source>
</evidence>
<evidence type="ECO:0000259" key="1">
    <source>
        <dbReference type="Pfam" id="PF25019"/>
    </source>
</evidence>
<evidence type="ECO:0000313" key="3">
    <source>
        <dbReference type="Proteomes" id="UP000594261"/>
    </source>
</evidence>
<organism evidence="2 3">
    <name type="scientific">Quercus lobata</name>
    <name type="common">Valley oak</name>
    <dbReference type="NCBI Taxonomy" id="97700"/>
    <lineage>
        <taxon>Eukaryota</taxon>
        <taxon>Viridiplantae</taxon>
        <taxon>Streptophyta</taxon>
        <taxon>Embryophyta</taxon>
        <taxon>Tracheophyta</taxon>
        <taxon>Spermatophyta</taxon>
        <taxon>Magnoliopsida</taxon>
        <taxon>eudicotyledons</taxon>
        <taxon>Gunneridae</taxon>
        <taxon>Pentapetalae</taxon>
        <taxon>rosids</taxon>
        <taxon>fabids</taxon>
        <taxon>Fagales</taxon>
        <taxon>Fagaceae</taxon>
        <taxon>Quercus</taxon>
    </lineage>
</organism>
<dbReference type="Gene3D" id="3.80.10.10">
    <property type="entry name" value="Ribonuclease Inhibitor"/>
    <property type="match status" value="2"/>
</dbReference>
<sequence>MCTGQGLNVSGWYFVPSTVSTALSQFPYNGTPFVQPIVSINGPTQSENVLEGLQPNSNLKKLCVICYRGSKFSTWMKDSLLPNLVEISLENCRSYEHLPPLGNLPYLKVLVLTSNHIVKYLGNEFYGDSAIVFPSLESLELCDMTNLEEWRTVNGKESFPHLRTLLIAGCSKDALTSLSYLAIEYCSSLMSIPNELQNLTALKTLIIRECPHLKRRCKKGSGVDWHKR</sequence>
<dbReference type="InterPro" id="IPR056789">
    <property type="entry name" value="LRR_R13L1-DRL21"/>
</dbReference>
<dbReference type="Gramene" id="QL11p042844:mrna">
    <property type="protein sequence ID" value="QL11p042844:mrna"/>
    <property type="gene ID" value="QL11p042844"/>
</dbReference>
<protein>
    <recommendedName>
        <fullName evidence="1">R13L1/DRL21-like LRR repeat region domain-containing protein</fullName>
    </recommendedName>
</protein>
<reference evidence="2 3" key="1">
    <citation type="journal article" date="2016" name="G3 (Bethesda)">
        <title>First Draft Assembly and Annotation of the Genome of a California Endemic Oak Quercus lobata Nee (Fagaceae).</title>
        <authorList>
            <person name="Sork V.L."/>
            <person name="Fitz-Gibbon S.T."/>
            <person name="Puiu D."/>
            <person name="Crepeau M."/>
            <person name="Gugger P.F."/>
            <person name="Sherman R."/>
            <person name="Stevens K."/>
            <person name="Langley C.H."/>
            <person name="Pellegrini M."/>
            <person name="Salzberg S.L."/>
        </authorList>
    </citation>
    <scope>NUCLEOTIDE SEQUENCE [LARGE SCALE GENOMIC DNA]</scope>
    <source>
        <strain evidence="2 3">cv. SW786</strain>
    </source>
</reference>
<dbReference type="OMA" id="HDESEDC"/>
<accession>A0A7N2MYE4</accession>
<feature type="domain" description="R13L1/DRL21-like LRR repeat region" evidence="1">
    <location>
        <begin position="44"/>
        <end position="113"/>
    </location>
</feature>
<dbReference type="SUPFAM" id="SSF52058">
    <property type="entry name" value="L domain-like"/>
    <property type="match status" value="1"/>
</dbReference>
<proteinExistence type="predicted"/>
<dbReference type="AlphaFoldDB" id="A0A7N2MYE4"/>
<dbReference type="PANTHER" id="PTHR47186:SF3">
    <property type="entry name" value="OS09G0267800 PROTEIN"/>
    <property type="match status" value="1"/>
</dbReference>
<dbReference type="PANTHER" id="PTHR47186">
    <property type="entry name" value="LEUCINE-RICH REPEAT-CONTAINING PROTEIN 57"/>
    <property type="match status" value="1"/>
</dbReference>
<dbReference type="Pfam" id="PF25019">
    <property type="entry name" value="LRR_R13L1-DRL21"/>
    <property type="match status" value="1"/>
</dbReference>
<dbReference type="Proteomes" id="UP000594261">
    <property type="component" value="Chromosome 11"/>
</dbReference>